<reference evidence="12 13" key="1">
    <citation type="journal article" date="2015" name="Genome Announc.">
        <title>Expanding the biotechnology potential of lactobacilli through comparative genomics of 213 strains and associated genera.</title>
        <authorList>
            <person name="Sun Z."/>
            <person name="Harris H.M."/>
            <person name="McCann A."/>
            <person name="Guo C."/>
            <person name="Argimon S."/>
            <person name="Zhang W."/>
            <person name="Yang X."/>
            <person name="Jeffery I.B."/>
            <person name="Cooney J.C."/>
            <person name="Kagawa T.F."/>
            <person name="Liu W."/>
            <person name="Song Y."/>
            <person name="Salvetti E."/>
            <person name="Wrobel A."/>
            <person name="Rasinkangas P."/>
            <person name="Parkhill J."/>
            <person name="Rea M.C."/>
            <person name="O'Sullivan O."/>
            <person name="Ritari J."/>
            <person name="Douillard F.P."/>
            <person name="Paul Ross R."/>
            <person name="Yang R."/>
            <person name="Briner A.E."/>
            <person name="Felis G.E."/>
            <person name="de Vos W.M."/>
            <person name="Barrangou R."/>
            <person name="Klaenhammer T.R."/>
            <person name="Caufield P.W."/>
            <person name="Cui Y."/>
            <person name="Zhang H."/>
            <person name="O'Toole P.W."/>
        </authorList>
    </citation>
    <scope>NUCLEOTIDE SEQUENCE [LARGE SCALE GENOMIC DNA]</scope>
    <source>
        <strain evidence="12 13">DSM 17896</strain>
    </source>
</reference>
<evidence type="ECO:0000313" key="13">
    <source>
        <dbReference type="Proteomes" id="UP000050934"/>
    </source>
</evidence>
<evidence type="ECO:0000259" key="11">
    <source>
        <dbReference type="Pfam" id="PF08544"/>
    </source>
</evidence>
<dbReference type="SUPFAM" id="SSF54211">
    <property type="entry name" value="Ribosomal protein S5 domain 2-like"/>
    <property type="match status" value="1"/>
</dbReference>
<dbReference type="InterPro" id="IPR006204">
    <property type="entry name" value="GHMP_kinase_N_dom"/>
</dbReference>
<evidence type="ECO:0000256" key="5">
    <source>
        <dbReference type="ARBA" id="ARBA00022741"/>
    </source>
</evidence>
<evidence type="ECO:0000256" key="3">
    <source>
        <dbReference type="ARBA" id="ARBA00017473"/>
    </source>
</evidence>
<dbReference type="GO" id="GO:0050515">
    <property type="term" value="F:4-(cytidine 5'-diphospho)-2-C-methyl-D-erythritol kinase activity"/>
    <property type="evidence" value="ECO:0007669"/>
    <property type="project" value="UniProtKB-UniRule"/>
</dbReference>
<evidence type="ECO:0000256" key="6">
    <source>
        <dbReference type="ARBA" id="ARBA00022777"/>
    </source>
</evidence>
<evidence type="ECO:0000256" key="8">
    <source>
        <dbReference type="ARBA" id="ARBA00032554"/>
    </source>
</evidence>
<protein>
    <recommendedName>
        <fullName evidence="3 9">4-diphosphocytidyl-2-C-methyl-D-erythritol kinase</fullName>
        <shortName evidence="9">CMK</shortName>
        <ecNumber evidence="2 9">2.7.1.148</ecNumber>
    </recommendedName>
    <alternativeName>
        <fullName evidence="8 9">4-(cytidine-5'-diphospho)-2-C-methyl-D-erythritol kinase</fullName>
    </alternativeName>
</protein>
<keyword evidence="13" id="KW-1185">Reference proteome</keyword>
<dbReference type="PANTHER" id="PTHR43527">
    <property type="entry name" value="4-DIPHOSPHOCYTIDYL-2-C-METHYL-D-ERYTHRITOL KINASE, CHLOROPLASTIC"/>
    <property type="match status" value="1"/>
</dbReference>
<dbReference type="Gene3D" id="3.30.70.890">
    <property type="entry name" value="GHMP kinase, C-terminal domain"/>
    <property type="match status" value="1"/>
</dbReference>
<evidence type="ECO:0000259" key="10">
    <source>
        <dbReference type="Pfam" id="PF00288"/>
    </source>
</evidence>
<dbReference type="AlphaFoldDB" id="A0A0R2I256"/>
<dbReference type="Proteomes" id="UP000050934">
    <property type="component" value="Unassembled WGS sequence"/>
</dbReference>
<evidence type="ECO:0000256" key="2">
    <source>
        <dbReference type="ARBA" id="ARBA00012052"/>
    </source>
</evidence>
<comment type="similarity">
    <text evidence="1 9">Belongs to the GHMP kinase family. IspE subfamily.</text>
</comment>
<organism evidence="12 13">
    <name type="scientific">Limosilactobacillus secaliphilus</name>
    <dbReference type="NCBI Taxonomy" id="396268"/>
    <lineage>
        <taxon>Bacteria</taxon>
        <taxon>Bacillati</taxon>
        <taxon>Bacillota</taxon>
        <taxon>Bacilli</taxon>
        <taxon>Lactobacillales</taxon>
        <taxon>Lactobacillaceae</taxon>
        <taxon>Limosilactobacillus</taxon>
    </lineage>
</organism>
<dbReference type="EC" id="2.7.1.148" evidence="2 9"/>
<feature type="domain" description="GHMP kinase N-terminal" evidence="10">
    <location>
        <begin position="74"/>
        <end position="151"/>
    </location>
</feature>
<dbReference type="PIRSF" id="PIRSF010376">
    <property type="entry name" value="IspE"/>
    <property type="match status" value="1"/>
</dbReference>
<evidence type="ECO:0000256" key="1">
    <source>
        <dbReference type="ARBA" id="ARBA00009684"/>
    </source>
</evidence>
<keyword evidence="9" id="KW-0414">Isoprene biosynthesis</keyword>
<dbReference type="InterPro" id="IPR004424">
    <property type="entry name" value="IspE"/>
</dbReference>
<dbReference type="EMBL" id="JQBW01000005">
    <property type="protein sequence ID" value="KRN59264.1"/>
    <property type="molecule type" value="Genomic_DNA"/>
</dbReference>
<keyword evidence="4 9" id="KW-0808">Transferase</keyword>
<dbReference type="InterPro" id="IPR014721">
    <property type="entry name" value="Ribsml_uS5_D2-typ_fold_subgr"/>
</dbReference>
<dbReference type="GO" id="GO:0016114">
    <property type="term" value="P:terpenoid biosynthetic process"/>
    <property type="evidence" value="ECO:0007669"/>
    <property type="project" value="UniProtKB-UniRule"/>
</dbReference>
<sequence>MNKGGIGVIVTEKAPAKINLSLDTPMRYLDGSPRWDMVMTSIDLADYLTIEIHRRPQTIKIYTDSGFLPNDQRNLAYQAVHILKTRFHREEGVTVRIKKKVPVAAGLGGGSSDAAAVLRGLNRGWQLGLSLDELAKLSLTIDSDVPYCIYNHTAHVTGHGEQVTLINAIPHYWAVVAKPSVSVSTPIILRQINYEQIQHLDNVGIMTAIEEGDWRSAFDKMGNVLEPVTMPHYPAIKFLKERMQKLGADFAQMSGTGPTVFALCHNESRAKRIYNGLRGFCSEVYQVVLL</sequence>
<feature type="active site" evidence="9">
    <location>
        <position position="144"/>
    </location>
</feature>
<dbReference type="Pfam" id="PF00288">
    <property type="entry name" value="GHMP_kinases_N"/>
    <property type="match status" value="1"/>
</dbReference>
<comment type="caution">
    <text evidence="12">The sequence shown here is derived from an EMBL/GenBank/DDBJ whole genome shotgun (WGS) entry which is preliminary data.</text>
</comment>
<comment type="function">
    <text evidence="9">Catalyzes the phosphorylation of the position 2 hydroxy group of 4-diphosphocytidyl-2C-methyl-D-erythritol.</text>
</comment>
<dbReference type="UniPathway" id="UPA00056">
    <property type="reaction ID" value="UER00094"/>
</dbReference>
<keyword evidence="7 9" id="KW-0067">ATP-binding</keyword>
<feature type="domain" description="GHMP kinase C-terminal" evidence="11">
    <location>
        <begin position="206"/>
        <end position="281"/>
    </location>
</feature>
<keyword evidence="6 9" id="KW-0418">Kinase</keyword>
<feature type="active site" evidence="9">
    <location>
        <position position="17"/>
    </location>
</feature>
<dbReference type="NCBIfam" id="TIGR00154">
    <property type="entry name" value="ispE"/>
    <property type="match status" value="1"/>
</dbReference>
<accession>A0A0R2I256</accession>
<dbReference type="SUPFAM" id="SSF55060">
    <property type="entry name" value="GHMP Kinase, C-terminal domain"/>
    <property type="match status" value="1"/>
</dbReference>
<name>A0A0R2I256_9LACO</name>
<evidence type="ECO:0000256" key="4">
    <source>
        <dbReference type="ARBA" id="ARBA00022679"/>
    </source>
</evidence>
<keyword evidence="5 9" id="KW-0547">Nucleotide-binding</keyword>
<feature type="binding site" evidence="9">
    <location>
        <begin position="102"/>
        <end position="112"/>
    </location>
    <ligand>
        <name>ATP</name>
        <dbReference type="ChEBI" id="CHEBI:30616"/>
    </ligand>
</feature>
<evidence type="ECO:0000313" key="12">
    <source>
        <dbReference type="EMBL" id="KRN59264.1"/>
    </source>
</evidence>
<dbReference type="HAMAP" id="MF_00061">
    <property type="entry name" value="IspE"/>
    <property type="match status" value="1"/>
</dbReference>
<dbReference type="InterPro" id="IPR013750">
    <property type="entry name" value="GHMP_kinase_C_dom"/>
</dbReference>
<dbReference type="InterPro" id="IPR036554">
    <property type="entry name" value="GHMP_kinase_C_sf"/>
</dbReference>
<proteinExistence type="inferred from homology"/>
<dbReference type="GO" id="GO:0005524">
    <property type="term" value="F:ATP binding"/>
    <property type="evidence" value="ECO:0007669"/>
    <property type="project" value="UniProtKB-UniRule"/>
</dbReference>
<gene>
    <name evidence="9" type="primary">ispE</name>
    <name evidence="12" type="ORF">IV45_GL001411</name>
</gene>
<dbReference type="PANTHER" id="PTHR43527:SF2">
    <property type="entry name" value="4-DIPHOSPHOCYTIDYL-2-C-METHYL-D-ERYTHRITOL KINASE, CHLOROPLASTIC"/>
    <property type="match status" value="1"/>
</dbReference>
<dbReference type="PATRIC" id="fig|396268.3.peg.1432"/>
<dbReference type="STRING" id="396268.IV45_GL001411"/>
<dbReference type="InterPro" id="IPR020568">
    <property type="entry name" value="Ribosomal_Su5_D2-typ_SF"/>
</dbReference>
<evidence type="ECO:0000256" key="9">
    <source>
        <dbReference type="HAMAP-Rule" id="MF_00061"/>
    </source>
</evidence>
<comment type="catalytic activity">
    <reaction evidence="9">
        <text>4-CDP-2-C-methyl-D-erythritol + ATP = 4-CDP-2-C-methyl-D-erythritol 2-phosphate + ADP + H(+)</text>
        <dbReference type="Rhea" id="RHEA:18437"/>
        <dbReference type="ChEBI" id="CHEBI:15378"/>
        <dbReference type="ChEBI" id="CHEBI:30616"/>
        <dbReference type="ChEBI" id="CHEBI:57823"/>
        <dbReference type="ChEBI" id="CHEBI:57919"/>
        <dbReference type="ChEBI" id="CHEBI:456216"/>
        <dbReference type="EC" id="2.7.1.148"/>
    </reaction>
</comment>
<dbReference type="GO" id="GO:0019288">
    <property type="term" value="P:isopentenyl diphosphate biosynthetic process, methylerythritol 4-phosphate pathway"/>
    <property type="evidence" value="ECO:0007669"/>
    <property type="project" value="UniProtKB-UniRule"/>
</dbReference>
<dbReference type="Pfam" id="PF08544">
    <property type="entry name" value="GHMP_kinases_C"/>
    <property type="match status" value="1"/>
</dbReference>
<comment type="pathway">
    <text evidence="9">Isoprenoid biosynthesis; isopentenyl diphosphate biosynthesis via DXP pathway; isopentenyl diphosphate from 1-deoxy-D-xylulose 5-phosphate: step 3/6.</text>
</comment>
<dbReference type="Gene3D" id="3.30.230.10">
    <property type="match status" value="1"/>
</dbReference>
<evidence type="ECO:0000256" key="7">
    <source>
        <dbReference type="ARBA" id="ARBA00022840"/>
    </source>
</evidence>